<dbReference type="AlphaFoldDB" id="A0A6J1LHE9"/>
<feature type="region of interest" description="Disordered" evidence="3">
    <location>
        <begin position="91"/>
        <end position="115"/>
    </location>
</feature>
<feature type="compositionally biased region" description="Low complexity" evidence="3">
    <location>
        <begin position="258"/>
        <end position="287"/>
    </location>
</feature>
<comment type="subcellular location">
    <subcellularLocation>
        <location evidence="1">Nucleus</location>
    </subcellularLocation>
</comment>
<dbReference type="Proteomes" id="UP000504633">
    <property type="component" value="Unplaced"/>
</dbReference>
<sequence>MDKSTTTNTANAKAATDTSVKNEATATNEAGRGSTGNSSSSSSSINEANNSSSSIYSKSNNNKRNNNSNNNGRQRFSQTAAMAAAMATTSTLLGSSNSSTTVANRTGMNTGTGTGTVTGNNMMINLNISTTTGGNFGVNVDPHISVESLKKIIAKKLKVAKDRICLLHREKELQEGTLRGHNLMDGSKIILIPNVETGLLAQRPENTVMQALESLNDSQVNDFLSGKTPLNLSMRLGDHMMLIQLQLSTVNPGGTAATAALPPVSSGSSSGSGKNSASSGSSSSAPSRTINCSYPDGSRVSHSSHTRTRSSSQRLASGRIGNGHVHSHQHPSLQHSHSYHHHHHHHHHNASAMAAASAGAPTRKLDLERSSNGGGSSTITGGGSGHGHGQQAIKSSDLSSFLSKRDYASLQNIVKSIAPRAAAAAAAAAANQASRQPSAATAAAGSSAHSKPLLEQSPIKSLSNLVSSPIKTTAIKNIHISQGSVSASSSGVASSSSSCSSSSSSSSSASSSASSSSSSSASTSASSSYSSASSVSCISDGCQQDPIAAKLTSCLCTRLPTPAPAPVDTTTAAPPTSTTSAAVAETALTTLTNPNIVTGNRASVGPGFGFGPGSIVDNSLHKTVNNPITVTRSKHRHHHHHHHHHHHYHHAAVAAAAVAEGLKPQEVKSGATAEAVAGATSTSTTAELDDAGLALSDTRNLAEASRNLTQTLRKLSKEVFTNKIDLSGGGSMDVGGGIGGGEEAPRKSGSGAVIESMKNHGKGIYSGTFSGTLNPALQDRFGRPKRDISTVIHILNDLLSATPQYSRGARISFEAPSSSSSNSFPNTSNSKSVAAITAAESTATPGVLQHGLRNKLYSSKHQNCGKCNSHAHQQQRQQQQYTAATAAALAAGSCAYGECNGHLVAKGGISAAIAGRIKSSAHGCCIDIAMAGNGSAQNATVMDSSNGCMCRYNVASGGNEDAQQEHMCQKCVVELTNLKTKSKLDQLRLVMQQRKQKREARKLKCSPYDANSGTLTATVESTPQYNAVSALVATSLPAAKAKHNSNSTTAATAAAAATTTSPSEVSPNHIVEEVDTAA</sequence>
<feature type="region of interest" description="Disordered" evidence="3">
    <location>
        <begin position="498"/>
        <end position="523"/>
    </location>
</feature>
<dbReference type="Gene3D" id="3.10.20.90">
    <property type="entry name" value="Phosphatidylinositol 3-kinase Catalytic Subunit, Chain A, domain 1"/>
    <property type="match status" value="1"/>
</dbReference>
<keyword evidence="2" id="KW-0539">Nucleus</keyword>
<feature type="compositionally biased region" description="Gly residues" evidence="3">
    <location>
        <begin position="372"/>
        <end position="388"/>
    </location>
</feature>
<evidence type="ECO:0000256" key="2">
    <source>
        <dbReference type="ARBA" id="ARBA00023242"/>
    </source>
</evidence>
<feature type="domain" description="Ubiquitin-like" evidence="4">
    <location>
        <begin position="124"/>
        <end position="198"/>
    </location>
</feature>
<dbReference type="InterPro" id="IPR039336">
    <property type="entry name" value="Midnolin"/>
</dbReference>
<feature type="region of interest" description="Disordered" evidence="3">
    <location>
        <begin position="1039"/>
        <end position="1078"/>
    </location>
</feature>
<dbReference type="PROSITE" id="PS50053">
    <property type="entry name" value="UBIQUITIN_2"/>
    <property type="match status" value="1"/>
</dbReference>
<feature type="compositionally biased region" description="Low complexity" evidence="3">
    <location>
        <begin position="1048"/>
        <end position="1060"/>
    </location>
</feature>
<dbReference type="GO" id="GO:0005634">
    <property type="term" value="C:nucleus"/>
    <property type="evidence" value="ECO:0007669"/>
    <property type="project" value="UniProtKB-SubCell"/>
</dbReference>
<dbReference type="InterPro" id="IPR029071">
    <property type="entry name" value="Ubiquitin-like_domsf"/>
</dbReference>
<dbReference type="SUPFAM" id="SSF54236">
    <property type="entry name" value="Ubiquitin-like"/>
    <property type="match status" value="1"/>
</dbReference>
<evidence type="ECO:0000313" key="5">
    <source>
        <dbReference type="Proteomes" id="UP000504633"/>
    </source>
</evidence>
<accession>A0A6J1LHE9</accession>
<evidence type="ECO:0000256" key="3">
    <source>
        <dbReference type="SAM" id="MobiDB-lite"/>
    </source>
</evidence>
<protein>
    <submittedName>
        <fullName evidence="6">Midnolin homolog</fullName>
    </submittedName>
</protein>
<feature type="compositionally biased region" description="Low complexity" evidence="3">
    <location>
        <begin position="1"/>
        <end position="19"/>
    </location>
</feature>
<proteinExistence type="predicted"/>
<feature type="compositionally biased region" description="Low complexity" evidence="3">
    <location>
        <begin position="91"/>
        <end position="109"/>
    </location>
</feature>
<dbReference type="OMA" id="GMHHGSR"/>
<dbReference type="PANTHER" id="PTHR23010:SF1">
    <property type="entry name" value="MIDNOLIN"/>
    <property type="match status" value="1"/>
</dbReference>
<feature type="compositionally biased region" description="Basic residues" evidence="3">
    <location>
        <begin position="337"/>
        <end position="349"/>
    </location>
</feature>
<dbReference type="RefSeq" id="XP_023165738.2">
    <property type="nucleotide sequence ID" value="XM_023309970.2"/>
</dbReference>
<evidence type="ECO:0000256" key="1">
    <source>
        <dbReference type="ARBA" id="ARBA00004123"/>
    </source>
</evidence>
<feature type="region of interest" description="Disordered" evidence="3">
    <location>
        <begin position="258"/>
        <end position="392"/>
    </location>
</feature>
<organism evidence="5 6">
    <name type="scientific">Drosophila hydei</name>
    <name type="common">Fruit fly</name>
    <dbReference type="NCBI Taxonomy" id="7224"/>
    <lineage>
        <taxon>Eukaryota</taxon>
        <taxon>Metazoa</taxon>
        <taxon>Ecdysozoa</taxon>
        <taxon>Arthropoda</taxon>
        <taxon>Hexapoda</taxon>
        <taxon>Insecta</taxon>
        <taxon>Pterygota</taxon>
        <taxon>Neoptera</taxon>
        <taxon>Endopterygota</taxon>
        <taxon>Diptera</taxon>
        <taxon>Brachycera</taxon>
        <taxon>Muscomorpha</taxon>
        <taxon>Ephydroidea</taxon>
        <taxon>Drosophilidae</taxon>
        <taxon>Drosophila</taxon>
    </lineage>
</organism>
<gene>
    <name evidence="6" type="primary">LOC111595984</name>
</gene>
<evidence type="ECO:0000259" key="4">
    <source>
        <dbReference type="PROSITE" id="PS50053"/>
    </source>
</evidence>
<dbReference type="CTD" id="32005"/>
<reference evidence="6" key="1">
    <citation type="submission" date="2025-08" db="UniProtKB">
        <authorList>
            <consortium name="RefSeq"/>
        </authorList>
    </citation>
    <scope>IDENTIFICATION</scope>
    <source>
        <strain evidence="6">15085-1641.00</strain>
        <tissue evidence="6">Whole body</tissue>
    </source>
</reference>
<feature type="compositionally biased region" description="Low complexity" evidence="3">
    <location>
        <begin position="37"/>
        <end position="71"/>
    </location>
</feature>
<dbReference type="InterPro" id="IPR000626">
    <property type="entry name" value="Ubiquitin-like_dom"/>
</dbReference>
<name>A0A6J1LHE9_DROHY</name>
<evidence type="ECO:0000313" key="6">
    <source>
        <dbReference type="RefSeq" id="XP_023165738.2"/>
    </source>
</evidence>
<dbReference type="SMART" id="SM00213">
    <property type="entry name" value="UBQ"/>
    <property type="match status" value="1"/>
</dbReference>
<dbReference type="KEGG" id="dhe:111595984"/>
<dbReference type="GeneID" id="111595984"/>
<keyword evidence="5" id="KW-1185">Reference proteome</keyword>
<dbReference type="Pfam" id="PF00240">
    <property type="entry name" value="ubiquitin"/>
    <property type="match status" value="1"/>
</dbReference>
<dbReference type="OrthoDB" id="1916003at2759"/>
<feature type="region of interest" description="Disordered" evidence="3">
    <location>
        <begin position="1"/>
        <end position="73"/>
    </location>
</feature>
<dbReference type="PANTHER" id="PTHR23010">
    <property type="entry name" value="MIDNOLIN"/>
    <property type="match status" value="1"/>
</dbReference>